<dbReference type="GO" id="GO:0019284">
    <property type="term" value="P:L-methionine salvage from S-adenosylmethionine"/>
    <property type="evidence" value="ECO:0007669"/>
    <property type="project" value="TreeGrafter"/>
</dbReference>
<proteinExistence type="predicted"/>
<evidence type="ECO:0000256" key="4">
    <source>
        <dbReference type="ARBA" id="ARBA00022801"/>
    </source>
</evidence>
<sequence length="228" mass="24654">MRIGIVIAMDKEFAQVCSMLGEVKQTARRGKTYTTGTIGSNEVVMVQCGIGKVNAAIWTTDMVNAFSPDVVISTGVAGGASTALNVQEVVVATESCYHDAYCGSDQQYGQIMGMPPRFASDKALLRAASAIDCGTKITPGLIVTGDWFVDSRDKMRAIVAHFPEAMAVDMESAAIAQACHQFGVPFISFRIISDIPLKDDKASQYFDFWERMADSSFHVTRALLESIS</sequence>
<comment type="caution">
    <text evidence="7">The sequence shown here is derived from an EMBL/GenBank/DDBJ whole genome shotgun (WGS) entry which is preliminary data.</text>
</comment>
<dbReference type="Pfam" id="PF01048">
    <property type="entry name" value="PNP_UDP_1"/>
    <property type="match status" value="1"/>
</dbReference>
<dbReference type="EMBL" id="JACJJL010000009">
    <property type="protein sequence ID" value="MBM6661475.1"/>
    <property type="molecule type" value="Genomic_DNA"/>
</dbReference>
<dbReference type="Gene3D" id="3.40.50.1580">
    <property type="entry name" value="Nucleoside phosphorylase domain"/>
    <property type="match status" value="1"/>
</dbReference>
<dbReference type="CDD" id="cd09008">
    <property type="entry name" value="MTAN"/>
    <property type="match status" value="1"/>
</dbReference>
<dbReference type="GO" id="GO:0008930">
    <property type="term" value="F:methylthioadenosine nucleosidase activity"/>
    <property type="evidence" value="ECO:0007669"/>
    <property type="project" value="InterPro"/>
</dbReference>
<dbReference type="PANTHER" id="PTHR46832">
    <property type="entry name" value="5'-METHYLTHIOADENOSINE/S-ADENOSYLHOMOCYSTEINE NUCLEOSIDASE"/>
    <property type="match status" value="1"/>
</dbReference>
<keyword evidence="8" id="KW-1185">Reference proteome</keyword>
<evidence type="ECO:0000256" key="3">
    <source>
        <dbReference type="ARBA" id="ARBA00022605"/>
    </source>
</evidence>
<dbReference type="NCBIfam" id="TIGR01704">
    <property type="entry name" value="MTA_SAH-Nsdase"/>
    <property type="match status" value="1"/>
</dbReference>
<protein>
    <recommendedName>
        <fullName evidence="2">adenosylhomocysteine nucleosidase</fullName>
        <ecNumber evidence="2">3.2.2.9</ecNumber>
    </recommendedName>
</protein>
<evidence type="ECO:0000256" key="2">
    <source>
        <dbReference type="ARBA" id="ARBA00011974"/>
    </source>
</evidence>
<dbReference type="NCBIfam" id="NF004079">
    <property type="entry name" value="PRK05584.1"/>
    <property type="match status" value="1"/>
</dbReference>
<dbReference type="InterPro" id="IPR035994">
    <property type="entry name" value="Nucleoside_phosphorylase_sf"/>
</dbReference>
<evidence type="ECO:0000313" key="7">
    <source>
        <dbReference type="EMBL" id="MBM6661475.1"/>
    </source>
</evidence>
<evidence type="ECO:0000313" key="8">
    <source>
        <dbReference type="Proteomes" id="UP000764045"/>
    </source>
</evidence>
<dbReference type="SUPFAM" id="SSF53167">
    <property type="entry name" value="Purine and uridine phosphorylases"/>
    <property type="match status" value="1"/>
</dbReference>
<dbReference type="RefSeq" id="WP_205109022.1">
    <property type="nucleotide sequence ID" value="NZ_JACJJL010000009.1"/>
</dbReference>
<gene>
    <name evidence="7" type="ORF">H6B30_06870</name>
</gene>
<reference evidence="7 8" key="1">
    <citation type="journal article" date="2021" name="Sci. Rep.">
        <title>The distribution of antibiotic resistance genes in chicken gut microbiota commensals.</title>
        <authorList>
            <person name="Juricova H."/>
            <person name="Matiasovicova J."/>
            <person name="Kubasova T."/>
            <person name="Cejkova D."/>
            <person name="Rychlik I."/>
        </authorList>
    </citation>
    <scope>NUCLEOTIDE SEQUENCE [LARGE SCALE GENOMIC DNA]</scope>
    <source>
        <strain evidence="7 8">An819</strain>
    </source>
</reference>
<evidence type="ECO:0000256" key="5">
    <source>
        <dbReference type="ARBA" id="ARBA00023167"/>
    </source>
</evidence>
<keyword evidence="5" id="KW-0486">Methionine biosynthesis</keyword>
<dbReference type="AlphaFoldDB" id="A0A938WMY5"/>
<accession>A0A938WMY5</accession>
<dbReference type="GO" id="GO:0008782">
    <property type="term" value="F:adenosylhomocysteine nucleosidase activity"/>
    <property type="evidence" value="ECO:0007669"/>
    <property type="project" value="UniProtKB-EC"/>
</dbReference>
<keyword evidence="3" id="KW-0028">Amino-acid biosynthesis</keyword>
<evidence type="ECO:0000256" key="1">
    <source>
        <dbReference type="ARBA" id="ARBA00004945"/>
    </source>
</evidence>
<comment type="pathway">
    <text evidence="1">Amino-acid biosynthesis; L-methionine biosynthesis via salvage pathway; S-methyl-5-thio-alpha-D-ribose 1-phosphate from S-methyl-5'-thioadenosine (hydrolase route): step 1/2.</text>
</comment>
<dbReference type="PANTHER" id="PTHR46832:SF1">
    <property type="entry name" value="5'-METHYLTHIOADENOSINE_S-ADENOSYLHOMOCYSTEINE NUCLEOSIDASE"/>
    <property type="match status" value="1"/>
</dbReference>
<dbReference type="InterPro" id="IPR000845">
    <property type="entry name" value="Nucleoside_phosphorylase_d"/>
</dbReference>
<keyword evidence="7" id="KW-0326">Glycosidase</keyword>
<dbReference type="InterPro" id="IPR010049">
    <property type="entry name" value="MTA_SAH_Nsdase"/>
</dbReference>
<dbReference type="GO" id="GO:0009164">
    <property type="term" value="P:nucleoside catabolic process"/>
    <property type="evidence" value="ECO:0007669"/>
    <property type="project" value="InterPro"/>
</dbReference>
<name>A0A938WMY5_9BACT</name>
<dbReference type="GO" id="GO:0019509">
    <property type="term" value="P:L-methionine salvage from methylthioadenosine"/>
    <property type="evidence" value="ECO:0007669"/>
    <property type="project" value="InterPro"/>
</dbReference>
<keyword evidence="4 7" id="KW-0378">Hydrolase</keyword>
<evidence type="ECO:0000259" key="6">
    <source>
        <dbReference type="Pfam" id="PF01048"/>
    </source>
</evidence>
<feature type="domain" description="Nucleoside phosphorylase" evidence="6">
    <location>
        <begin position="2"/>
        <end position="223"/>
    </location>
</feature>
<dbReference type="EC" id="3.2.2.9" evidence="2"/>
<organism evidence="7 8">
    <name type="scientific">Marseilla massiliensis</name>
    <dbReference type="NCBI Taxonomy" id="1841864"/>
    <lineage>
        <taxon>Bacteria</taxon>
        <taxon>Pseudomonadati</taxon>
        <taxon>Bacteroidota</taxon>
        <taxon>Bacteroidia</taxon>
        <taxon>Bacteroidales</taxon>
        <taxon>Prevotellaceae</taxon>
        <taxon>Marseilla</taxon>
    </lineage>
</organism>
<dbReference type="Proteomes" id="UP000764045">
    <property type="component" value="Unassembled WGS sequence"/>
</dbReference>
<dbReference type="GO" id="GO:0005829">
    <property type="term" value="C:cytosol"/>
    <property type="evidence" value="ECO:0007669"/>
    <property type="project" value="TreeGrafter"/>
</dbReference>